<evidence type="ECO:0000313" key="10">
    <source>
        <dbReference type="Proteomes" id="UP001222800"/>
    </source>
</evidence>
<dbReference type="Proteomes" id="UP001222800">
    <property type="component" value="Chromosome"/>
</dbReference>
<evidence type="ECO:0000313" key="9">
    <source>
        <dbReference type="EMBL" id="WFD10584.1"/>
    </source>
</evidence>
<sequence length="322" mass="34524">MDRNLAINLVRVTEAAAIGGSKFLGRGDKNIADQAAVDGMRKVFDTIDIDGEVVIGEGEMDEAPMLYIGEKIGSCSKDAIKVDIAVDPLDGTNCVAKGLPNAIAVVALAPKGCLLNAPDMYMDKIAVGPKAKGLVKLDNPVGYNLNILSNVLNKRMEDLTVTMLDRERHSKLIQECRAAGVRIKLFNEGDVGAAMATCFEGTGIDMMVGIGGAPEGVLAAAALKCMGGDFQGRLVPFEEAEEKRCIDMGIDHKKILTMEDLVKGNEVYFAATGITDGEFLKGVIYKGNKTAQTHSVVMRSETGTIRFIEAIHRLEKKPSYAK</sequence>
<dbReference type="NCBIfam" id="TIGR00330">
    <property type="entry name" value="glpX"/>
    <property type="match status" value="1"/>
</dbReference>
<evidence type="ECO:0000256" key="2">
    <source>
        <dbReference type="ARBA" id="ARBA00008989"/>
    </source>
</evidence>
<protein>
    <recommendedName>
        <fullName evidence="8">Fructose-1,6-bisphosphatase</fullName>
    </recommendedName>
</protein>
<keyword evidence="4 9" id="KW-0378">Hydrolase</keyword>
<name>A0ABY8ECF4_9FIRM</name>
<evidence type="ECO:0000256" key="1">
    <source>
        <dbReference type="ARBA" id="ARBA00001273"/>
    </source>
</evidence>
<evidence type="ECO:0000256" key="4">
    <source>
        <dbReference type="ARBA" id="ARBA00022801"/>
    </source>
</evidence>
<dbReference type="Gene3D" id="3.30.540.10">
    <property type="entry name" value="Fructose-1,6-Bisphosphatase, subunit A, domain 1"/>
    <property type="match status" value="1"/>
</dbReference>
<evidence type="ECO:0000256" key="5">
    <source>
        <dbReference type="ARBA" id="ARBA00023211"/>
    </source>
</evidence>
<dbReference type="Gene3D" id="3.40.190.90">
    <property type="match status" value="1"/>
</dbReference>
<dbReference type="PIRSF" id="PIRSF004532">
    <property type="entry name" value="GlpX"/>
    <property type="match status" value="1"/>
</dbReference>
<dbReference type="Pfam" id="PF03320">
    <property type="entry name" value="FBPase_glpX"/>
    <property type="match status" value="1"/>
</dbReference>
<accession>A0ABY8ECF4</accession>
<dbReference type="GO" id="GO:0042132">
    <property type="term" value="F:fructose 1,6-bisphosphate 1-phosphatase activity"/>
    <property type="evidence" value="ECO:0007669"/>
    <property type="project" value="UniProtKB-EC"/>
</dbReference>
<keyword evidence="5" id="KW-0464">Manganese</keyword>
<dbReference type="CDD" id="cd01516">
    <property type="entry name" value="FBPase_glpX"/>
    <property type="match status" value="1"/>
</dbReference>
<keyword evidence="10" id="KW-1185">Reference proteome</keyword>
<gene>
    <name evidence="9" type="primary">glpX</name>
    <name evidence="9" type="ORF">P4S50_00490</name>
</gene>
<comment type="similarity">
    <text evidence="2 8">Belongs to the FBPase class 2 family.</text>
</comment>
<evidence type="ECO:0000256" key="7">
    <source>
        <dbReference type="ARBA" id="ARBA00024331"/>
    </source>
</evidence>
<dbReference type="SUPFAM" id="SSF56655">
    <property type="entry name" value="Carbohydrate phosphatase"/>
    <property type="match status" value="1"/>
</dbReference>
<evidence type="ECO:0000256" key="8">
    <source>
        <dbReference type="PIRNR" id="PIRNR004532"/>
    </source>
</evidence>
<reference evidence="9 10" key="1">
    <citation type="submission" date="2023-03" db="EMBL/GenBank/DDBJ databases">
        <title>Complete genome sequence of Tepidibacter sp. SWIR-1, isolated from a deep-sea hydrothermal vent.</title>
        <authorList>
            <person name="Li X."/>
        </authorList>
    </citation>
    <scope>NUCLEOTIDE SEQUENCE [LARGE SCALE GENOMIC DNA]</scope>
    <source>
        <strain evidence="9 10">SWIR-1</strain>
    </source>
</reference>
<comment type="catalytic activity">
    <reaction evidence="1">
        <text>beta-D-fructose 1,6-bisphosphate + H2O = beta-D-fructose 6-phosphate + phosphate</text>
        <dbReference type="Rhea" id="RHEA:11064"/>
        <dbReference type="ChEBI" id="CHEBI:15377"/>
        <dbReference type="ChEBI" id="CHEBI:32966"/>
        <dbReference type="ChEBI" id="CHEBI:43474"/>
        <dbReference type="ChEBI" id="CHEBI:57634"/>
        <dbReference type="EC" id="3.1.3.11"/>
    </reaction>
</comment>
<proteinExistence type="inferred from homology"/>
<dbReference type="PANTHER" id="PTHR30447">
    <property type="entry name" value="FRUCTOSE-1,6-BISPHOSPHATASE CLASS 2"/>
    <property type="match status" value="1"/>
</dbReference>
<keyword evidence="3" id="KW-0479">Metal-binding</keyword>
<comment type="pathway">
    <text evidence="7">Carbohydrate biosynthesis.</text>
</comment>
<evidence type="ECO:0000256" key="3">
    <source>
        <dbReference type="ARBA" id="ARBA00022723"/>
    </source>
</evidence>
<dbReference type="InterPro" id="IPR004464">
    <property type="entry name" value="FBPase_class-2/SBPase"/>
</dbReference>
<dbReference type="PANTHER" id="PTHR30447:SF0">
    <property type="entry name" value="FRUCTOSE-1,6-BISPHOSPHATASE 1 CLASS 2-RELATED"/>
    <property type="match status" value="1"/>
</dbReference>
<dbReference type="RefSeq" id="WP_277732551.1">
    <property type="nucleotide sequence ID" value="NZ_CP120733.1"/>
</dbReference>
<keyword evidence="6 8" id="KW-0119">Carbohydrate metabolism</keyword>
<evidence type="ECO:0000256" key="6">
    <source>
        <dbReference type="ARBA" id="ARBA00023277"/>
    </source>
</evidence>
<dbReference type="EMBL" id="CP120733">
    <property type="protein sequence ID" value="WFD10584.1"/>
    <property type="molecule type" value="Genomic_DNA"/>
</dbReference>
<organism evidence="9 10">
    <name type="scientific">Tepidibacter hydrothermalis</name>
    <dbReference type="NCBI Taxonomy" id="3036126"/>
    <lineage>
        <taxon>Bacteria</taxon>
        <taxon>Bacillati</taxon>
        <taxon>Bacillota</taxon>
        <taxon>Clostridia</taxon>
        <taxon>Peptostreptococcales</taxon>
        <taxon>Peptostreptococcaceae</taxon>
        <taxon>Tepidibacter</taxon>
    </lineage>
</organism>